<dbReference type="InterPro" id="IPR005545">
    <property type="entry name" value="YCII"/>
</dbReference>
<comment type="similarity">
    <text evidence="1">Belongs to the YciI family.</text>
</comment>
<dbReference type="InterPro" id="IPR011008">
    <property type="entry name" value="Dimeric_a/b-barrel"/>
</dbReference>
<dbReference type="Gene3D" id="3.30.70.1060">
    <property type="entry name" value="Dimeric alpha+beta barrel"/>
    <property type="match status" value="1"/>
</dbReference>
<sequence length="110" mass="12453">MSMNQYLYKIVPTRPEMLISGPTDNESVLLEQHYKYLHELTVQGIVRIAGRTLVEDESTFGIVVFNAVSEDEARHLMNADPAVKQGVMHAELYPFRIALDASRLDEDSDT</sequence>
<dbReference type="EMBL" id="CP002771">
    <property type="protein sequence ID" value="AEF54212.1"/>
    <property type="molecule type" value="Genomic_DNA"/>
</dbReference>
<dbReference type="Pfam" id="PF03795">
    <property type="entry name" value="YCII"/>
    <property type="match status" value="1"/>
</dbReference>
<dbReference type="AlphaFoldDB" id="F6CVA2"/>
<dbReference type="KEGG" id="mpc:Mar181_1164"/>
<dbReference type="HOGENOM" id="CLU_164654_0_0_6"/>
<protein>
    <submittedName>
        <fullName evidence="3">YCII-related protein</fullName>
    </submittedName>
</protein>
<proteinExistence type="inferred from homology"/>
<evidence type="ECO:0000256" key="1">
    <source>
        <dbReference type="ARBA" id="ARBA00007689"/>
    </source>
</evidence>
<feature type="domain" description="YCII-related" evidence="2">
    <location>
        <begin position="24"/>
        <end position="95"/>
    </location>
</feature>
<dbReference type="SUPFAM" id="SSF54909">
    <property type="entry name" value="Dimeric alpha+beta barrel"/>
    <property type="match status" value="1"/>
</dbReference>
<evidence type="ECO:0000259" key="2">
    <source>
        <dbReference type="Pfam" id="PF03795"/>
    </source>
</evidence>
<name>F6CVA2_MARPP</name>
<organism evidence="3 4">
    <name type="scientific">Marinomonas posidonica (strain CECT 7376 / NCIMB 14433 / IVIA-Po-181)</name>
    <dbReference type="NCBI Taxonomy" id="491952"/>
    <lineage>
        <taxon>Bacteria</taxon>
        <taxon>Pseudomonadati</taxon>
        <taxon>Pseudomonadota</taxon>
        <taxon>Gammaproteobacteria</taxon>
        <taxon>Oceanospirillales</taxon>
        <taxon>Oceanospirillaceae</taxon>
        <taxon>Marinomonas</taxon>
    </lineage>
</organism>
<evidence type="ECO:0000313" key="4">
    <source>
        <dbReference type="Proteomes" id="UP000009230"/>
    </source>
</evidence>
<gene>
    <name evidence="3" type="ordered locus">Mar181_1164</name>
</gene>
<accession>F6CVA2</accession>
<dbReference type="eggNOG" id="COG2350">
    <property type="taxonomic scope" value="Bacteria"/>
</dbReference>
<keyword evidence="4" id="KW-1185">Reference proteome</keyword>
<evidence type="ECO:0000313" key="3">
    <source>
        <dbReference type="EMBL" id="AEF54212.1"/>
    </source>
</evidence>
<reference evidence="3 4" key="1">
    <citation type="journal article" date="2012" name="Stand. Genomic Sci.">
        <title>Complete genome sequence of Marinomonas posidonica type strain (IVIA-Po-181(T)).</title>
        <authorList>
            <person name="Lucas-Elio P."/>
            <person name="Goodwin L."/>
            <person name="Woyke T."/>
            <person name="Pitluck S."/>
            <person name="Nolan M."/>
            <person name="Kyrpides N.C."/>
            <person name="Detter J.C."/>
            <person name="Copeland A."/>
            <person name="Lu M."/>
            <person name="Bruce D."/>
            <person name="Detter C."/>
            <person name="Tapia R."/>
            <person name="Han S."/>
            <person name="Land M.L."/>
            <person name="Ivanova N."/>
            <person name="Mikhailova N."/>
            <person name="Johnston A.W."/>
            <person name="Sanchez-Amat A."/>
        </authorList>
    </citation>
    <scope>NUCLEOTIDE SEQUENCE [LARGE SCALE GENOMIC DNA]</scope>
    <source>
        <strain evidence="4">CECT 7376 / NCIMB 14433 / IVIA-Po-181</strain>
    </source>
</reference>
<dbReference type="Proteomes" id="UP000009230">
    <property type="component" value="Chromosome"/>
</dbReference>